<keyword evidence="1" id="KW-0472">Membrane</keyword>
<feature type="transmembrane region" description="Helical" evidence="1">
    <location>
        <begin position="6"/>
        <end position="31"/>
    </location>
</feature>
<sequence length="41" mass="4616">MLSLNFVTFFTWVAGIGLAIRLVKFGLMVWLGSSTIKKGRR</sequence>
<accession>U2R5S3</accession>
<comment type="caution">
    <text evidence="2">The sequence shown here is derived from an EMBL/GenBank/DDBJ whole genome shotgun (WGS) entry which is preliminary data.</text>
</comment>
<gene>
    <name evidence="2" type="ORF">HMPREF0495_00082</name>
</gene>
<dbReference type="AlphaFoldDB" id="U2R5S3"/>
<proteinExistence type="predicted"/>
<protein>
    <submittedName>
        <fullName evidence="2">Uncharacterized protein</fullName>
    </submittedName>
</protein>
<evidence type="ECO:0000313" key="3">
    <source>
        <dbReference type="Proteomes" id="UP000016644"/>
    </source>
</evidence>
<dbReference type="HOGENOM" id="CLU_3271763_0_0_9"/>
<evidence type="ECO:0000256" key="1">
    <source>
        <dbReference type="SAM" id="Phobius"/>
    </source>
</evidence>
<dbReference type="Proteomes" id="UP000016644">
    <property type="component" value="Unassembled WGS sequence"/>
</dbReference>
<keyword evidence="1" id="KW-1133">Transmembrane helix</keyword>
<reference evidence="2 3" key="1">
    <citation type="submission" date="2013-06" db="EMBL/GenBank/DDBJ databases">
        <authorList>
            <person name="Weinstock G."/>
            <person name="Sodergren E."/>
            <person name="Lobos E.A."/>
            <person name="Fulton L."/>
            <person name="Fulton R."/>
            <person name="Courtney L."/>
            <person name="Fronick C."/>
            <person name="O'Laughlin M."/>
            <person name="Godfrey J."/>
            <person name="Wilson R.M."/>
            <person name="Miner T."/>
            <person name="Farmer C."/>
            <person name="Delehaunty K."/>
            <person name="Cordes M."/>
            <person name="Minx P."/>
            <person name="Tomlinson C."/>
            <person name="Chen J."/>
            <person name="Wollam A."/>
            <person name="Pepin K.H."/>
            <person name="Bhonagiri V."/>
            <person name="Zhang X."/>
            <person name="Warren W."/>
            <person name="Mitreva M."/>
            <person name="Mardis E.R."/>
            <person name="Wilson R.K."/>
        </authorList>
    </citation>
    <scope>NUCLEOTIDE SEQUENCE [LARGE SCALE GENOMIC DNA]</scope>
    <source>
        <strain evidence="2 3">ATCC 14869</strain>
    </source>
</reference>
<organism evidence="2 3">
    <name type="scientific">Levilactobacillus brevis ATCC 14869 = DSM 20054</name>
    <dbReference type="NCBI Taxonomy" id="649758"/>
    <lineage>
        <taxon>Bacteria</taxon>
        <taxon>Bacillati</taxon>
        <taxon>Bacillota</taxon>
        <taxon>Bacilli</taxon>
        <taxon>Lactobacillales</taxon>
        <taxon>Lactobacillaceae</taxon>
        <taxon>Levilactobacillus</taxon>
    </lineage>
</organism>
<name>U2R5S3_LEVBR</name>
<dbReference type="EMBL" id="AWVK01000003">
    <property type="protein sequence ID" value="ERK46017.1"/>
    <property type="molecule type" value="Genomic_DNA"/>
</dbReference>
<keyword evidence="1" id="KW-0812">Transmembrane</keyword>
<evidence type="ECO:0000313" key="2">
    <source>
        <dbReference type="EMBL" id="ERK46017.1"/>
    </source>
</evidence>